<evidence type="ECO:0000256" key="3">
    <source>
        <dbReference type="ARBA" id="ARBA00022475"/>
    </source>
</evidence>
<feature type="domain" description="Major facilitator superfamily (MFS) profile" evidence="8">
    <location>
        <begin position="10"/>
        <end position="396"/>
    </location>
</feature>
<reference evidence="9 10" key="1">
    <citation type="journal article" date="2014" name="Antonie Van Leeuwenhoek">
        <title>Oenococcus alcoholitolerans sp. nov., a lactic acid bacteria isolated from cachaca and ethanol fermentation processes.</title>
        <authorList>
            <person name="Badotti F."/>
            <person name="Moreira A.P."/>
            <person name="Tonon L.A."/>
            <person name="de Lucena B.T."/>
            <person name="Gomes Fde C."/>
            <person name="Kruger R."/>
            <person name="Thompson C.C."/>
            <person name="de Morais M.A.Jr."/>
            <person name="Rosa C.A."/>
            <person name="Thompson F.L."/>
        </authorList>
    </citation>
    <scope>NUCLEOTIDE SEQUENCE [LARGE SCALE GENOMIC DNA]</scope>
    <source>
        <strain evidence="9 10">UFRJ-M7.2.18</strain>
    </source>
</reference>
<dbReference type="EMBL" id="AXCV01000043">
    <property type="protein sequence ID" value="KGO32308.1"/>
    <property type="molecule type" value="Genomic_DNA"/>
</dbReference>
<keyword evidence="6 7" id="KW-0472">Membrane</keyword>
<evidence type="ECO:0000259" key="8">
    <source>
        <dbReference type="PROSITE" id="PS50850"/>
    </source>
</evidence>
<dbReference type="PROSITE" id="PS50850">
    <property type="entry name" value="MFS"/>
    <property type="match status" value="1"/>
</dbReference>
<dbReference type="SUPFAM" id="SSF103473">
    <property type="entry name" value="MFS general substrate transporter"/>
    <property type="match status" value="1"/>
</dbReference>
<dbReference type="Proteomes" id="UP000030023">
    <property type="component" value="Unassembled WGS sequence"/>
</dbReference>
<evidence type="ECO:0000256" key="2">
    <source>
        <dbReference type="ARBA" id="ARBA00022448"/>
    </source>
</evidence>
<feature type="transmembrane region" description="Helical" evidence="7">
    <location>
        <begin position="276"/>
        <end position="294"/>
    </location>
</feature>
<evidence type="ECO:0000256" key="1">
    <source>
        <dbReference type="ARBA" id="ARBA00004651"/>
    </source>
</evidence>
<gene>
    <name evidence="9" type="ORF">Q757_01755</name>
</gene>
<dbReference type="PANTHER" id="PTHR23517:SF3">
    <property type="entry name" value="INTEGRAL MEMBRANE TRANSPORT PROTEIN"/>
    <property type="match status" value="1"/>
</dbReference>
<evidence type="ECO:0000256" key="5">
    <source>
        <dbReference type="ARBA" id="ARBA00022989"/>
    </source>
</evidence>
<feature type="transmembrane region" description="Helical" evidence="7">
    <location>
        <begin position="49"/>
        <end position="71"/>
    </location>
</feature>
<proteinExistence type="predicted"/>
<feature type="transmembrane region" description="Helical" evidence="7">
    <location>
        <begin position="106"/>
        <end position="126"/>
    </location>
</feature>
<organism evidence="9 10">
    <name type="scientific">Oenococcus alcoholitolerans</name>
    <dbReference type="NCBI Taxonomy" id="931074"/>
    <lineage>
        <taxon>Bacteria</taxon>
        <taxon>Bacillati</taxon>
        <taxon>Bacillota</taxon>
        <taxon>Bacilli</taxon>
        <taxon>Lactobacillales</taxon>
        <taxon>Lactobacillaceae</taxon>
        <taxon>Oenococcus</taxon>
    </lineage>
</organism>
<feature type="transmembrane region" description="Helical" evidence="7">
    <location>
        <begin position="138"/>
        <end position="160"/>
    </location>
</feature>
<evidence type="ECO:0000313" key="9">
    <source>
        <dbReference type="EMBL" id="KGO32308.1"/>
    </source>
</evidence>
<dbReference type="Pfam" id="PF07690">
    <property type="entry name" value="MFS_1"/>
    <property type="match status" value="1"/>
</dbReference>
<comment type="subcellular location">
    <subcellularLocation>
        <location evidence="1">Cell membrane</location>
        <topology evidence="1">Multi-pass membrane protein</topology>
    </subcellularLocation>
</comment>
<keyword evidence="3" id="KW-1003">Cell membrane</keyword>
<feature type="transmembrane region" description="Helical" evidence="7">
    <location>
        <begin position="78"/>
        <end position="94"/>
    </location>
</feature>
<evidence type="ECO:0000256" key="7">
    <source>
        <dbReference type="SAM" id="Phobius"/>
    </source>
</evidence>
<evidence type="ECO:0000313" key="10">
    <source>
        <dbReference type="Proteomes" id="UP000030023"/>
    </source>
</evidence>
<feature type="transmembrane region" description="Helical" evidence="7">
    <location>
        <begin position="334"/>
        <end position="358"/>
    </location>
</feature>
<keyword evidence="4 7" id="KW-0812">Transmembrane</keyword>
<dbReference type="PANTHER" id="PTHR23517">
    <property type="entry name" value="RESISTANCE PROTEIN MDTM, PUTATIVE-RELATED-RELATED"/>
    <property type="match status" value="1"/>
</dbReference>
<dbReference type="InterPro" id="IPR020846">
    <property type="entry name" value="MFS_dom"/>
</dbReference>
<dbReference type="InterPro" id="IPR011701">
    <property type="entry name" value="MFS"/>
</dbReference>
<feature type="transmembrane region" description="Helical" evidence="7">
    <location>
        <begin position="9"/>
        <end position="29"/>
    </location>
</feature>
<accession>A0ABR4XSB7</accession>
<feature type="transmembrane region" description="Helical" evidence="7">
    <location>
        <begin position="300"/>
        <end position="322"/>
    </location>
</feature>
<protein>
    <submittedName>
        <fullName evidence="9">Major facilitator transporter</fullName>
    </submittedName>
</protein>
<keyword evidence="10" id="KW-1185">Reference proteome</keyword>
<sequence>MEASYTKKWIFKISLLSISLMTMIAPAISPALPLMYRAFPGYSNSAVETLLTVPNFGIMICLFLSPLIISFIGEKKTVVIGLVLALAAGIFPMFSNDYALVFASRFLFGAGVGLFNSLTISLIARFYKGDALSSMMGFQSAAGSLGAASVAFLVSYLVTLGWHQTFLIYAIALPILLLFTLFVPLENDHKSGKTKNIKNKEHLPHQKINFKIVQLALLIFILFAFFLVSQFKLPELVVTKKIATLSQVSLLSGITTLVGIPVGASYGFIKKKLGGLILPLGFLLTSLGFILLSLADSLIIIALGVIILGIGFGFCVPSIYVLMADYAPVGSENLASTVLLVFTNVGVFLSPAILNFIGSFVGGSSAQMSMNISAVIFMIIFVVSISNYLISSKKNNLKLKGAKND</sequence>
<feature type="transmembrane region" description="Helical" evidence="7">
    <location>
        <begin position="208"/>
        <end position="228"/>
    </location>
</feature>
<feature type="transmembrane region" description="Helical" evidence="7">
    <location>
        <begin position="370"/>
        <end position="390"/>
    </location>
</feature>
<comment type="caution">
    <text evidence="9">The sequence shown here is derived from an EMBL/GenBank/DDBJ whole genome shotgun (WGS) entry which is preliminary data.</text>
</comment>
<dbReference type="Gene3D" id="1.20.1250.20">
    <property type="entry name" value="MFS general substrate transporter like domains"/>
    <property type="match status" value="1"/>
</dbReference>
<keyword evidence="5 7" id="KW-1133">Transmembrane helix</keyword>
<feature type="transmembrane region" description="Helical" evidence="7">
    <location>
        <begin position="248"/>
        <end position="269"/>
    </location>
</feature>
<evidence type="ECO:0000256" key="4">
    <source>
        <dbReference type="ARBA" id="ARBA00022692"/>
    </source>
</evidence>
<dbReference type="InterPro" id="IPR050171">
    <property type="entry name" value="MFS_Transporters"/>
</dbReference>
<dbReference type="InterPro" id="IPR036259">
    <property type="entry name" value="MFS_trans_sf"/>
</dbReference>
<name>A0ABR4XSB7_9LACO</name>
<keyword evidence="2" id="KW-0813">Transport</keyword>
<feature type="transmembrane region" description="Helical" evidence="7">
    <location>
        <begin position="166"/>
        <end position="187"/>
    </location>
</feature>
<evidence type="ECO:0000256" key="6">
    <source>
        <dbReference type="ARBA" id="ARBA00023136"/>
    </source>
</evidence>